<dbReference type="EMBL" id="REGN01000840">
    <property type="protein sequence ID" value="RNA38666.1"/>
    <property type="molecule type" value="Genomic_DNA"/>
</dbReference>
<gene>
    <name evidence="1" type="ORF">BpHYR1_008187</name>
</gene>
<proteinExistence type="predicted"/>
<evidence type="ECO:0000313" key="1">
    <source>
        <dbReference type="EMBL" id="RNA38666.1"/>
    </source>
</evidence>
<evidence type="ECO:0000313" key="2">
    <source>
        <dbReference type="Proteomes" id="UP000276133"/>
    </source>
</evidence>
<name>A0A3M7SSE6_BRAPC</name>
<protein>
    <submittedName>
        <fullName evidence="1">Uncharacterized protein</fullName>
    </submittedName>
</protein>
<accession>A0A3M7SSE6</accession>
<reference evidence="1 2" key="1">
    <citation type="journal article" date="2018" name="Sci. Rep.">
        <title>Genomic signatures of local adaptation to the degree of environmental predictability in rotifers.</title>
        <authorList>
            <person name="Franch-Gras L."/>
            <person name="Hahn C."/>
            <person name="Garcia-Roger E.M."/>
            <person name="Carmona M.J."/>
            <person name="Serra M."/>
            <person name="Gomez A."/>
        </authorList>
    </citation>
    <scope>NUCLEOTIDE SEQUENCE [LARGE SCALE GENOMIC DNA]</scope>
    <source>
        <strain evidence="1">HYR1</strain>
    </source>
</reference>
<keyword evidence="2" id="KW-1185">Reference proteome</keyword>
<comment type="caution">
    <text evidence="1">The sequence shown here is derived from an EMBL/GenBank/DDBJ whole genome shotgun (WGS) entry which is preliminary data.</text>
</comment>
<organism evidence="1 2">
    <name type="scientific">Brachionus plicatilis</name>
    <name type="common">Marine rotifer</name>
    <name type="synonym">Brachionus muelleri</name>
    <dbReference type="NCBI Taxonomy" id="10195"/>
    <lineage>
        <taxon>Eukaryota</taxon>
        <taxon>Metazoa</taxon>
        <taxon>Spiralia</taxon>
        <taxon>Gnathifera</taxon>
        <taxon>Rotifera</taxon>
        <taxon>Eurotatoria</taxon>
        <taxon>Monogononta</taxon>
        <taxon>Pseudotrocha</taxon>
        <taxon>Ploima</taxon>
        <taxon>Brachionidae</taxon>
        <taxon>Brachionus</taxon>
    </lineage>
</organism>
<dbReference type="AlphaFoldDB" id="A0A3M7SSE6"/>
<dbReference type="Proteomes" id="UP000276133">
    <property type="component" value="Unassembled WGS sequence"/>
</dbReference>
<sequence>MIFEFVRMLLRLLDMLCIIMRFFLSLKYTSLFDLLILILNFNLPKKGEKLIVLEYLFLNELVFKCSNVIQIRYYSHTS</sequence>